<dbReference type="PANTHER" id="PTHR33395:SF22">
    <property type="entry name" value="REVERSE TRANSCRIPTASE DOMAIN-CONTAINING PROTEIN"/>
    <property type="match status" value="1"/>
</dbReference>
<dbReference type="GO" id="GO:0061343">
    <property type="term" value="P:cell adhesion involved in heart morphogenesis"/>
    <property type="evidence" value="ECO:0007669"/>
    <property type="project" value="TreeGrafter"/>
</dbReference>
<dbReference type="GO" id="GO:0031012">
    <property type="term" value="C:extracellular matrix"/>
    <property type="evidence" value="ECO:0007669"/>
    <property type="project" value="TreeGrafter"/>
</dbReference>
<keyword evidence="2" id="KW-1185">Reference proteome</keyword>
<organism evidence="1 2">
    <name type="scientific">Merops nubicus</name>
    <name type="common">Northern carmine bee-eater</name>
    <dbReference type="NCBI Taxonomy" id="57421"/>
    <lineage>
        <taxon>Eukaryota</taxon>
        <taxon>Metazoa</taxon>
        <taxon>Chordata</taxon>
        <taxon>Craniata</taxon>
        <taxon>Vertebrata</taxon>
        <taxon>Euteleostomi</taxon>
        <taxon>Archelosauria</taxon>
        <taxon>Archosauria</taxon>
        <taxon>Dinosauria</taxon>
        <taxon>Saurischia</taxon>
        <taxon>Theropoda</taxon>
        <taxon>Coelurosauria</taxon>
        <taxon>Aves</taxon>
        <taxon>Neognathae</taxon>
        <taxon>Neoaves</taxon>
        <taxon>Telluraves</taxon>
        <taxon>Coraciimorphae</taxon>
        <taxon>Coraciiformes</taxon>
        <taxon>Meropidae</taxon>
        <taxon>Merops</taxon>
    </lineage>
</organism>
<name>A0A091QPS8_MERNU</name>
<evidence type="ECO:0000313" key="2">
    <source>
        <dbReference type="Proteomes" id="UP000052967"/>
    </source>
</evidence>
<dbReference type="Proteomes" id="UP000052967">
    <property type="component" value="Unassembled WGS sequence"/>
</dbReference>
<evidence type="ECO:0000313" key="1">
    <source>
        <dbReference type="EMBL" id="KFQ28626.1"/>
    </source>
</evidence>
<dbReference type="EMBL" id="KK703208">
    <property type="protein sequence ID" value="KFQ28626.1"/>
    <property type="molecule type" value="Genomic_DNA"/>
</dbReference>
<dbReference type="PANTHER" id="PTHR33395">
    <property type="entry name" value="TRANSCRIPTASE, PUTATIVE-RELATED-RELATED"/>
    <property type="match status" value="1"/>
</dbReference>
<gene>
    <name evidence="1" type="ORF">N331_01707</name>
</gene>
<protein>
    <submittedName>
        <fullName evidence="1">Uncharacterized protein</fullName>
    </submittedName>
</protein>
<proteinExistence type="predicted"/>
<feature type="non-terminal residue" evidence="1">
    <location>
        <position position="172"/>
    </location>
</feature>
<dbReference type="AlphaFoldDB" id="A0A091QPS8"/>
<sequence>KPLNFKKANLQLIKELVSKTPWEIVLRDKGVELSCQIFKDTYQSVQELTIPSCRKSGREGRSPAWLSRDLLVRLKDKMRLHKHWKQGQVSWEEHRVNAQLCRVKVRKAKAQLELNLSRDAKENRKGFYRYIIQTRKVKEGIASLKNSNGELVTTDEEKAKVLNKSFVSVFNG</sequence>
<accession>A0A091QPS8</accession>
<feature type="non-terminal residue" evidence="1">
    <location>
        <position position="1"/>
    </location>
</feature>
<reference evidence="1 2" key="1">
    <citation type="submission" date="2014-04" db="EMBL/GenBank/DDBJ databases">
        <title>Genome evolution of avian class.</title>
        <authorList>
            <person name="Zhang G."/>
            <person name="Li C."/>
        </authorList>
    </citation>
    <scope>NUCLEOTIDE SEQUENCE [LARGE SCALE GENOMIC DNA]</scope>
    <source>
        <strain evidence="1">BGI_N331</strain>
    </source>
</reference>
<dbReference type="GO" id="GO:0007508">
    <property type="term" value="P:larval heart development"/>
    <property type="evidence" value="ECO:0007669"/>
    <property type="project" value="TreeGrafter"/>
</dbReference>